<evidence type="ECO:0000313" key="2">
    <source>
        <dbReference type="EMBL" id="MBB6213550.1"/>
    </source>
</evidence>
<reference evidence="2 3" key="1">
    <citation type="submission" date="2020-08" db="EMBL/GenBank/DDBJ databases">
        <title>Genomic Encyclopedia of Type Strains, Phase IV (KMG-IV): sequencing the most valuable type-strain genomes for metagenomic binning, comparative biology and taxonomic classification.</title>
        <authorList>
            <person name="Goeker M."/>
        </authorList>
    </citation>
    <scope>NUCLEOTIDE SEQUENCE [LARGE SCALE GENOMIC DNA]</scope>
    <source>
        <strain evidence="2 3">DSM 17989</strain>
    </source>
</reference>
<organism evidence="2 3">
    <name type="scientific">Borreliella californiensis</name>
    <dbReference type="NCBI Taxonomy" id="373543"/>
    <lineage>
        <taxon>Bacteria</taxon>
        <taxon>Pseudomonadati</taxon>
        <taxon>Spirochaetota</taxon>
        <taxon>Spirochaetia</taxon>
        <taxon>Spirochaetales</taxon>
        <taxon>Borreliaceae</taxon>
        <taxon>Borreliella</taxon>
    </lineage>
</organism>
<protein>
    <recommendedName>
        <fullName evidence="4">Variable large protein</fullName>
    </recommendedName>
</protein>
<dbReference type="RefSeq" id="WP_184125420.1">
    <property type="nucleotide sequence ID" value="NZ_CP179434.1"/>
</dbReference>
<dbReference type="EMBL" id="JACHFB010000004">
    <property type="protein sequence ID" value="MBB6213550.1"/>
    <property type="molecule type" value="Genomic_DNA"/>
</dbReference>
<proteinExistence type="predicted"/>
<name>A0A7W9ZL83_9SPIR</name>
<accession>A0A7W9ZL83</accession>
<sequence>MLQKIFIDRYLMDFINGADETAKAADIGSDLVGKVVTGGNLKIADSSSVKGFVKGISTILHVARSFGINDKIFFNYKREFNAKHRQVGSVDCIGNFFLLKKKSAMIVRMRMILPVQRVKQRI</sequence>
<dbReference type="EMBL" id="JACHFB010000004">
    <property type="protein sequence ID" value="MBB6213515.1"/>
    <property type="molecule type" value="Genomic_DNA"/>
</dbReference>
<dbReference type="AlphaFoldDB" id="A0A7W9ZL83"/>
<evidence type="ECO:0008006" key="4">
    <source>
        <dbReference type="Google" id="ProtNLM"/>
    </source>
</evidence>
<evidence type="ECO:0000313" key="1">
    <source>
        <dbReference type="EMBL" id="MBB6213515.1"/>
    </source>
</evidence>
<dbReference type="Proteomes" id="UP000536100">
    <property type="component" value="Unassembled WGS sequence"/>
</dbReference>
<comment type="caution">
    <text evidence="2">The sequence shown here is derived from an EMBL/GenBank/DDBJ whole genome shotgun (WGS) entry which is preliminary data.</text>
</comment>
<evidence type="ECO:0000313" key="3">
    <source>
        <dbReference type="Proteomes" id="UP000536100"/>
    </source>
</evidence>
<dbReference type="SUPFAM" id="SSF74748">
    <property type="entry name" value="Variable surface antigen VlsE"/>
    <property type="match status" value="1"/>
</dbReference>
<gene>
    <name evidence="1" type="ORF">HNP67_001010</name>
    <name evidence="2" type="ORF">HNP67_001045</name>
</gene>